<sequence>MRLGPVEGHEGRKNHIIYSPPRVTSNVTNVVVFFPGDVQNYVEQMDASEDYLRPWDLDSVCEMLSSRKPNSHIMVVRPSRMEHMINYYDNFVTLNRFGGPDYLKGRHAIPHLFHLVHNTLKTVQEPPFRSLITGRELISEDSNVCSNDASQDNAGNARQIHGDAIDSISLVAFSKGCIVLNQLVTELYLLSELPEELQTLYTNFLKKVSEIAWLDGGHQGREGAWITNPNFLKKLLAFLPQLLVTIHVTPYQMHDATRPWIGNECRRFESLCRTAGGNVSFTLHGGDIKNPSIRTHFMALDAYGKSE</sequence>
<evidence type="ECO:0000313" key="1">
    <source>
        <dbReference type="Proteomes" id="UP000694843"/>
    </source>
</evidence>
<dbReference type="PANTHER" id="PTHR31296:SF1">
    <property type="entry name" value="MITOCHONDRIAL PROTEIN C2ORF69"/>
    <property type="match status" value="1"/>
</dbReference>
<dbReference type="Proteomes" id="UP000694843">
    <property type="component" value="Unplaced"/>
</dbReference>
<organism evidence="1 2">
    <name type="scientific">Hyalella azteca</name>
    <name type="common">Amphipod</name>
    <dbReference type="NCBI Taxonomy" id="294128"/>
    <lineage>
        <taxon>Eukaryota</taxon>
        <taxon>Metazoa</taxon>
        <taxon>Ecdysozoa</taxon>
        <taxon>Arthropoda</taxon>
        <taxon>Crustacea</taxon>
        <taxon>Multicrustacea</taxon>
        <taxon>Malacostraca</taxon>
        <taxon>Eumalacostraca</taxon>
        <taxon>Peracarida</taxon>
        <taxon>Amphipoda</taxon>
        <taxon>Senticaudata</taxon>
        <taxon>Talitrida</taxon>
        <taxon>Talitroidea</taxon>
        <taxon>Hyalellidae</taxon>
        <taxon>Hyalella</taxon>
    </lineage>
</organism>
<dbReference type="KEGG" id="hazt:108680365"/>
<evidence type="ECO:0000313" key="2">
    <source>
        <dbReference type="RefSeq" id="XP_018024661.1"/>
    </source>
</evidence>
<dbReference type="GO" id="GO:0005739">
    <property type="term" value="C:mitochondrion"/>
    <property type="evidence" value="ECO:0007669"/>
    <property type="project" value="TreeGrafter"/>
</dbReference>
<dbReference type="InterPro" id="IPR018881">
    <property type="entry name" value="C2orf69_mit"/>
</dbReference>
<dbReference type="OrthoDB" id="419333at2759"/>
<dbReference type="AlphaFoldDB" id="A0A8B7PH66"/>
<dbReference type="OMA" id="DIMSCHP"/>
<name>A0A8B7PH66_HYAAZ</name>
<reference evidence="2" key="1">
    <citation type="submission" date="2025-08" db="UniProtKB">
        <authorList>
            <consortium name="RefSeq"/>
        </authorList>
    </citation>
    <scope>IDENTIFICATION</scope>
    <source>
        <tissue evidence="2">Whole organism</tissue>
    </source>
</reference>
<proteinExistence type="predicted"/>
<dbReference type="PANTHER" id="PTHR31296">
    <property type="entry name" value="UPF0565 PROTEIN C2ORF69"/>
    <property type="match status" value="1"/>
</dbReference>
<dbReference type="GeneID" id="108680365"/>
<keyword evidence="1" id="KW-1185">Reference proteome</keyword>
<protein>
    <submittedName>
        <fullName evidence="2">Mitochondrial protein C2orf69 homolog isoform X1</fullName>
    </submittedName>
</protein>
<dbReference type="Pfam" id="PF10561">
    <property type="entry name" value="C2orf69"/>
    <property type="match status" value="1"/>
</dbReference>
<gene>
    <name evidence="2" type="primary">LOC108680365</name>
</gene>
<accession>A0A8B7PH66</accession>
<dbReference type="RefSeq" id="XP_018024661.1">
    <property type="nucleotide sequence ID" value="XM_018169172.2"/>
</dbReference>